<evidence type="ECO:0000313" key="2">
    <source>
        <dbReference type="EMBL" id="KNC72855.1"/>
    </source>
</evidence>
<evidence type="ECO:0000313" key="3">
    <source>
        <dbReference type="Proteomes" id="UP000054560"/>
    </source>
</evidence>
<dbReference type="GeneID" id="25915089"/>
<dbReference type="EMBL" id="KQ246412">
    <property type="protein sequence ID" value="KNC72855.1"/>
    <property type="molecule type" value="Genomic_DNA"/>
</dbReference>
<feature type="non-terminal residue" evidence="2">
    <location>
        <position position="1"/>
    </location>
</feature>
<dbReference type="AlphaFoldDB" id="A0A0L0F807"/>
<keyword evidence="3" id="KW-1185">Reference proteome</keyword>
<feature type="non-terminal residue" evidence="2">
    <location>
        <position position="65"/>
    </location>
</feature>
<organism evidence="2 3">
    <name type="scientific">Sphaeroforma arctica JP610</name>
    <dbReference type="NCBI Taxonomy" id="667725"/>
    <lineage>
        <taxon>Eukaryota</taxon>
        <taxon>Ichthyosporea</taxon>
        <taxon>Ichthyophonida</taxon>
        <taxon>Sphaeroforma</taxon>
    </lineage>
</organism>
<protein>
    <submittedName>
        <fullName evidence="2">Uncharacterized protein</fullName>
    </submittedName>
</protein>
<name>A0A0L0F807_9EUKA</name>
<gene>
    <name evidence="2" type="ORF">SARC_14585</name>
</gene>
<reference evidence="2 3" key="1">
    <citation type="submission" date="2011-02" db="EMBL/GenBank/DDBJ databases">
        <title>The Genome Sequence of Sphaeroforma arctica JP610.</title>
        <authorList>
            <consortium name="The Broad Institute Genome Sequencing Platform"/>
            <person name="Russ C."/>
            <person name="Cuomo C."/>
            <person name="Young S.K."/>
            <person name="Zeng Q."/>
            <person name="Gargeya S."/>
            <person name="Alvarado L."/>
            <person name="Berlin A."/>
            <person name="Chapman S.B."/>
            <person name="Chen Z."/>
            <person name="Freedman E."/>
            <person name="Gellesch M."/>
            <person name="Goldberg J."/>
            <person name="Griggs A."/>
            <person name="Gujja S."/>
            <person name="Heilman E."/>
            <person name="Heiman D."/>
            <person name="Howarth C."/>
            <person name="Mehta T."/>
            <person name="Neiman D."/>
            <person name="Pearson M."/>
            <person name="Roberts A."/>
            <person name="Saif S."/>
            <person name="Shea T."/>
            <person name="Shenoy N."/>
            <person name="Sisk P."/>
            <person name="Stolte C."/>
            <person name="Sykes S."/>
            <person name="White J."/>
            <person name="Yandava C."/>
            <person name="Burger G."/>
            <person name="Gray M.W."/>
            <person name="Holland P.W.H."/>
            <person name="King N."/>
            <person name="Lang F.B.F."/>
            <person name="Roger A.J."/>
            <person name="Ruiz-Trillo I."/>
            <person name="Haas B."/>
            <person name="Nusbaum C."/>
            <person name="Birren B."/>
        </authorList>
    </citation>
    <scope>NUCLEOTIDE SEQUENCE [LARGE SCALE GENOMIC DNA]</scope>
    <source>
        <strain evidence="2 3">JP610</strain>
    </source>
</reference>
<accession>A0A0L0F807</accession>
<sequence>PDSGRVLERSLSQGHPPSTPPLHVRAWERHRIRCESIAFAVPSVVYTYHRYIARSHPRAPAQRRR</sequence>
<proteinExistence type="predicted"/>
<evidence type="ECO:0000256" key="1">
    <source>
        <dbReference type="SAM" id="MobiDB-lite"/>
    </source>
</evidence>
<dbReference type="RefSeq" id="XP_014146757.1">
    <property type="nucleotide sequence ID" value="XM_014291282.1"/>
</dbReference>
<feature type="region of interest" description="Disordered" evidence="1">
    <location>
        <begin position="1"/>
        <end position="22"/>
    </location>
</feature>
<dbReference type="Proteomes" id="UP000054560">
    <property type="component" value="Unassembled WGS sequence"/>
</dbReference>